<feature type="compositionally biased region" description="Polar residues" evidence="1">
    <location>
        <begin position="86"/>
        <end position="115"/>
    </location>
</feature>
<feature type="region of interest" description="Disordered" evidence="1">
    <location>
        <begin position="473"/>
        <end position="519"/>
    </location>
</feature>
<feature type="region of interest" description="Disordered" evidence="1">
    <location>
        <begin position="1"/>
        <end position="146"/>
    </location>
</feature>
<feature type="domain" description="Gag1-like clamp" evidence="2">
    <location>
        <begin position="313"/>
        <end position="443"/>
    </location>
</feature>
<name>A0A395J1G4_9HELO</name>
<proteinExistence type="predicted"/>
<evidence type="ECO:0000313" key="4">
    <source>
        <dbReference type="Proteomes" id="UP000249056"/>
    </source>
</evidence>
<feature type="region of interest" description="Disordered" evidence="1">
    <location>
        <begin position="257"/>
        <end position="341"/>
    </location>
</feature>
<evidence type="ECO:0000313" key="3">
    <source>
        <dbReference type="EMBL" id="RAL64479.1"/>
    </source>
</evidence>
<gene>
    <name evidence="3" type="ORF">DID88_001955</name>
</gene>
<reference evidence="3 4" key="1">
    <citation type="submission" date="2018-06" db="EMBL/GenBank/DDBJ databases">
        <title>Genome Sequence of the Brown Rot Fungal Pathogen Monilinia fructigena.</title>
        <authorList>
            <person name="Landi L."/>
            <person name="De Miccolis Angelini R.M."/>
            <person name="Pollastro S."/>
            <person name="Abate D."/>
            <person name="Faretra F."/>
            <person name="Romanazzi G."/>
        </authorList>
    </citation>
    <scope>NUCLEOTIDE SEQUENCE [LARGE SCALE GENOMIC DNA]</scope>
    <source>
        <strain evidence="3 4">Mfrg269</strain>
    </source>
</reference>
<dbReference type="EMBL" id="QKRW01000014">
    <property type="protein sequence ID" value="RAL64479.1"/>
    <property type="molecule type" value="Genomic_DNA"/>
</dbReference>
<dbReference type="AlphaFoldDB" id="A0A395J1G4"/>
<protein>
    <recommendedName>
        <fullName evidence="2">Gag1-like clamp domain-containing protein</fullName>
    </recommendedName>
</protein>
<evidence type="ECO:0000259" key="2">
    <source>
        <dbReference type="Pfam" id="PF13259"/>
    </source>
</evidence>
<feature type="compositionally biased region" description="Polar residues" evidence="1">
    <location>
        <begin position="128"/>
        <end position="146"/>
    </location>
</feature>
<feature type="compositionally biased region" description="Basic residues" evidence="1">
    <location>
        <begin position="329"/>
        <end position="341"/>
    </location>
</feature>
<accession>A0A395J1G4</accession>
<dbReference type="OrthoDB" id="5422958at2759"/>
<organism evidence="3 4">
    <name type="scientific">Monilinia fructigena</name>
    <dbReference type="NCBI Taxonomy" id="38457"/>
    <lineage>
        <taxon>Eukaryota</taxon>
        <taxon>Fungi</taxon>
        <taxon>Dikarya</taxon>
        <taxon>Ascomycota</taxon>
        <taxon>Pezizomycotina</taxon>
        <taxon>Leotiomycetes</taxon>
        <taxon>Helotiales</taxon>
        <taxon>Sclerotiniaceae</taxon>
        <taxon>Monilinia</taxon>
    </lineage>
</organism>
<dbReference type="Proteomes" id="UP000249056">
    <property type="component" value="Unassembled WGS sequence"/>
</dbReference>
<feature type="compositionally biased region" description="Basic and acidic residues" evidence="1">
    <location>
        <begin position="309"/>
        <end position="319"/>
    </location>
</feature>
<dbReference type="PANTHER" id="PTHR28065:SF1">
    <property type="entry name" value="DUF4050 DOMAIN-CONTAINING PROTEIN"/>
    <property type="match status" value="1"/>
</dbReference>
<dbReference type="PANTHER" id="PTHR28065">
    <property type="entry name" value="FREQUENIN"/>
    <property type="match status" value="1"/>
</dbReference>
<dbReference type="InterPro" id="IPR053274">
    <property type="entry name" value="Fluconazole_resistance"/>
</dbReference>
<evidence type="ECO:0000256" key="1">
    <source>
        <dbReference type="SAM" id="MobiDB-lite"/>
    </source>
</evidence>
<comment type="caution">
    <text evidence="3">The sequence shown here is derived from an EMBL/GenBank/DDBJ whole genome shotgun (WGS) entry which is preliminary data.</text>
</comment>
<keyword evidence="4" id="KW-1185">Reference proteome</keyword>
<dbReference type="Pfam" id="PF13259">
    <property type="entry name" value="clamp_Gag1-like"/>
    <property type="match status" value="1"/>
</dbReference>
<feature type="compositionally biased region" description="Basic and acidic residues" evidence="1">
    <location>
        <begin position="274"/>
        <end position="285"/>
    </location>
</feature>
<dbReference type="InterPro" id="IPR025124">
    <property type="entry name" value="Gag1-like_clamp"/>
</dbReference>
<sequence length="519" mass="56712">MSQNLSTGVVDPPIIPANEAQYDPHHDPSNLNATTDTKTLETAAARMNLESFTDPVLENLSPSDEEEPKIPDDSPEPDPVLHENPHVSNARESIISAATTGGNGGAVSSETSNSVAPPIAIVRPLENLNPSTEPEPSISATATKTTVSPNIEQYQPSIASVSANPQASSDKATAANSTIIPNEAMDVVRAKRNRRKMARVNAHPNALTVYEAELTSKDRAIQKEAVRQYLEKRVKQDWTWVWPSKETAPIDIMEALVKDPSVDNPPNTSADSPTYKEEWRERDVWESDPSESESENPTSPKGPININSPDKESSFRFESPDGVGEMVKQRRAARRRRHKKKLAAEMEWNTGVQILKNMESQANGISHKAVDDFSDSEGWDTEVPIAKSLLPPDNAMRASITPQAYSTIYDKVILQSLKPSCPINLSDVIQSCVQGWKRDGEWPPTSSVPEPSLVAKKKQRRLSVLNILGLNQPQIPETKGASPVAEKSPQAPSAIKKSLQKFWKRGDKDKGTPEGGAAA</sequence>